<keyword evidence="1" id="KW-0614">Plasmid</keyword>
<evidence type="ECO:0000313" key="1">
    <source>
        <dbReference type="EMBL" id="QZH69532.1"/>
    </source>
</evidence>
<sequence length="236" mass="23719">MADKPLPPQRAVEAQHDHDHDHPHTESEQAHRAEAHDSGPADDPSASGDPSAGGDWPLAVDPTEGVSGLDGSDPLSGMDPSSFLGPIQEIGSKVGELPSQLGQGLQPAMQAAQALPSMASAFAQPAGNGLAGAGSPAGGDKVQLDPEKAHATTSRAEQESANGLAKKSAPQGMAGKTPFDAAVVTGAVEQEVIDTAGSGQLGVRSVSNSASRRIGTATIEAADDKAAGEQASVRYI</sequence>
<keyword evidence="2" id="KW-1185">Reference proteome</keyword>
<geneLocation type="plasmid" evidence="1 2">
    <name>unnamed2</name>
</geneLocation>
<name>A0ACD1FRD9_MYCFR</name>
<dbReference type="EMBL" id="CP081675">
    <property type="protein sequence ID" value="QZH69532.1"/>
    <property type="molecule type" value="Genomic_DNA"/>
</dbReference>
<gene>
    <name evidence="1" type="ORF">K6L26_31410</name>
</gene>
<dbReference type="Proteomes" id="UP000825598">
    <property type="component" value="Plasmid unnamed2"/>
</dbReference>
<protein>
    <submittedName>
        <fullName evidence="1">Uncharacterized protein</fullName>
    </submittedName>
</protein>
<reference evidence="1" key="1">
    <citation type="submission" date="2021-07" db="EMBL/GenBank/DDBJ databases">
        <title>Complete Genome Sequences of Mycobacterium farcinogenes Isolated from Clinical Specimens from Patients in Thailand.</title>
        <authorList>
            <person name="Sodsai P."/>
        </authorList>
    </citation>
    <scope>NUCLEOTIDE SEQUENCE</scope>
    <source>
        <strain evidence="1">BKK/CU-MFGFA-001</strain>
    </source>
</reference>
<evidence type="ECO:0000313" key="2">
    <source>
        <dbReference type="Proteomes" id="UP000825598"/>
    </source>
</evidence>
<organism evidence="1 2">
    <name type="scientific">Mycolicibacterium farcinogenes</name>
    <name type="common">Mycobacterium farcinogenes</name>
    <dbReference type="NCBI Taxonomy" id="1802"/>
    <lineage>
        <taxon>Bacteria</taxon>
        <taxon>Bacillati</taxon>
        <taxon>Actinomycetota</taxon>
        <taxon>Actinomycetes</taxon>
        <taxon>Mycobacteriales</taxon>
        <taxon>Mycobacteriaceae</taxon>
        <taxon>Mycolicibacterium</taxon>
    </lineage>
</organism>
<accession>A0ACD1FRD9</accession>
<proteinExistence type="predicted"/>